<comment type="caution">
    <text evidence="1">The sequence shown here is derived from an EMBL/GenBank/DDBJ whole genome shotgun (WGS) entry which is preliminary data.</text>
</comment>
<dbReference type="Gene3D" id="3.30.70.1430">
    <property type="entry name" value="Multidrug efflux transporter AcrB pore domain"/>
    <property type="match status" value="1"/>
</dbReference>
<dbReference type="Proteomes" id="UP001150924">
    <property type="component" value="Unassembled WGS sequence"/>
</dbReference>
<dbReference type="SUPFAM" id="SSF82693">
    <property type="entry name" value="Multidrug efflux transporter AcrB pore domain, PN1, PN2, PC1 and PC2 subdomains"/>
    <property type="match status" value="1"/>
</dbReference>
<proteinExistence type="predicted"/>
<gene>
    <name evidence="1" type="ORF">OV079_21960</name>
</gene>
<accession>A0A9X3IZP8</accession>
<dbReference type="AlphaFoldDB" id="A0A9X3IZP8"/>
<name>A0A9X3IZP8_9BACT</name>
<reference evidence="1" key="1">
    <citation type="submission" date="2022-11" db="EMBL/GenBank/DDBJ databases">
        <title>Minimal conservation of predation-associated metabolite biosynthetic gene clusters underscores biosynthetic potential of Myxococcota including descriptions for ten novel species: Archangium lansinium sp. nov., Myxococcus landrumus sp. nov., Nannocystis bai.</title>
        <authorList>
            <person name="Ahearne A."/>
            <person name="Stevens C."/>
            <person name="Phillips K."/>
        </authorList>
    </citation>
    <scope>NUCLEOTIDE SEQUENCE</scope>
    <source>
        <strain evidence="1">Na p29</strain>
    </source>
</reference>
<organism evidence="1 2">
    <name type="scientific">Nannocystis pusilla</name>
    <dbReference type="NCBI Taxonomy" id="889268"/>
    <lineage>
        <taxon>Bacteria</taxon>
        <taxon>Pseudomonadati</taxon>
        <taxon>Myxococcota</taxon>
        <taxon>Polyangia</taxon>
        <taxon>Nannocystales</taxon>
        <taxon>Nannocystaceae</taxon>
        <taxon>Nannocystis</taxon>
    </lineage>
</organism>
<sequence length="113" mass="12287">MDIHGLPAQQIEQQVTLFSEQSLAGNVADIQSIQSDSFDGVSVIRLFLQPDADVASAMAQATAVSQTIVRRMPPGIVPPIILRYTASSVPIHSWRSRATRCRRPRSTITSISA</sequence>
<evidence type="ECO:0000313" key="1">
    <source>
        <dbReference type="EMBL" id="MCY1008173.1"/>
    </source>
</evidence>
<keyword evidence="2" id="KW-1185">Reference proteome</keyword>
<dbReference type="EMBL" id="JAPNKE010000002">
    <property type="protein sequence ID" value="MCY1008173.1"/>
    <property type="molecule type" value="Genomic_DNA"/>
</dbReference>
<evidence type="ECO:0000313" key="2">
    <source>
        <dbReference type="Proteomes" id="UP001150924"/>
    </source>
</evidence>
<protein>
    <submittedName>
        <fullName evidence="1">Uncharacterized protein</fullName>
    </submittedName>
</protein>